<dbReference type="EMBL" id="CP003360">
    <property type="protein sequence ID" value="AFM25550.1"/>
    <property type="molecule type" value="Genomic_DNA"/>
</dbReference>
<protein>
    <submittedName>
        <fullName evidence="1">Uncharacterized protein</fullName>
    </submittedName>
</protein>
<evidence type="ECO:0000313" key="1">
    <source>
        <dbReference type="EMBL" id="AFM25550.1"/>
    </source>
</evidence>
<proteinExistence type="predicted"/>
<dbReference type="Proteomes" id="UP000006055">
    <property type="component" value="Chromosome"/>
</dbReference>
<name>I4C7K9_DESTA</name>
<gene>
    <name evidence="1" type="ordered locus">Desti_2881</name>
</gene>
<reference evidence="2" key="1">
    <citation type="submission" date="2012-06" db="EMBL/GenBank/DDBJ databases">
        <title>Complete sequence of chromosome of Desulfomonile tiedjei DSM 6799.</title>
        <authorList>
            <person name="Lucas S."/>
            <person name="Copeland A."/>
            <person name="Lapidus A."/>
            <person name="Glavina del Rio T."/>
            <person name="Dalin E."/>
            <person name="Tice H."/>
            <person name="Bruce D."/>
            <person name="Goodwin L."/>
            <person name="Pitluck S."/>
            <person name="Peters L."/>
            <person name="Ovchinnikova G."/>
            <person name="Zeytun A."/>
            <person name="Lu M."/>
            <person name="Kyrpides N."/>
            <person name="Mavromatis K."/>
            <person name="Ivanova N."/>
            <person name="Brettin T."/>
            <person name="Detter J.C."/>
            <person name="Han C."/>
            <person name="Larimer F."/>
            <person name="Land M."/>
            <person name="Hauser L."/>
            <person name="Markowitz V."/>
            <person name="Cheng J.-F."/>
            <person name="Hugenholtz P."/>
            <person name="Woyke T."/>
            <person name="Wu D."/>
            <person name="Spring S."/>
            <person name="Schroeder M."/>
            <person name="Brambilla E."/>
            <person name="Klenk H.-P."/>
            <person name="Eisen J.A."/>
        </authorList>
    </citation>
    <scope>NUCLEOTIDE SEQUENCE [LARGE SCALE GENOMIC DNA]</scope>
    <source>
        <strain evidence="2">ATCC 49306 / DSM 6799 / DCB-1</strain>
    </source>
</reference>
<evidence type="ECO:0000313" key="2">
    <source>
        <dbReference type="Proteomes" id="UP000006055"/>
    </source>
</evidence>
<dbReference type="STRING" id="706587.Desti_2881"/>
<dbReference type="OrthoDB" id="5381711at2"/>
<keyword evidence="2" id="KW-1185">Reference proteome</keyword>
<sequence>MDSSHYDLIFRDMIVTLSRISDARQRSFSLADRLRRFEDDLIVYCLRTIRERSLMGEPDCQLLYNSLMVSGTFSEVFDQVRLSAIVESLQSSQEYELVAILMDVPPEGQDESPFQPYLDVRLREVPLGMRKSLARKPDFKLIKRIARDQDHRVIRHLLDNPRLTEMDVVQIGSTRPTSPKVIETIYNHPRWINRYSIKKVIVMNPSSPLAMSMRLLTYMNLQDLQEIVESPNLPSVLVREAIRILGKKNANLCEYRLDPRPTETEEILEYD</sequence>
<dbReference type="HOGENOM" id="CLU_1025757_0_0_7"/>
<dbReference type="RefSeq" id="WP_014810688.1">
    <property type="nucleotide sequence ID" value="NC_018025.1"/>
</dbReference>
<organism evidence="1 2">
    <name type="scientific">Desulfomonile tiedjei (strain ATCC 49306 / DSM 6799 / DCB-1)</name>
    <dbReference type="NCBI Taxonomy" id="706587"/>
    <lineage>
        <taxon>Bacteria</taxon>
        <taxon>Pseudomonadati</taxon>
        <taxon>Thermodesulfobacteriota</taxon>
        <taxon>Desulfomonilia</taxon>
        <taxon>Desulfomonilales</taxon>
        <taxon>Desulfomonilaceae</taxon>
        <taxon>Desulfomonile</taxon>
    </lineage>
</organism>
<dbReference type="eggNOG" id="ENOG5033BYI">
    <property type="taxonomic scope" value="Bacteria"/>
</dbReference>
<dbReference type="AlphaFoldDB" id="I4C7K9"/>
<dbReference type="KEGG" id="dti:Desti_2881"/>
<accession>I4C7K9</accession>